<reference evidence="1 2" key="1">
    <citation type="submission" date="2018-04" db="EMBL/GenBank/DDBJ databases">
        <authorList>
            <person name="Vogel A."/>
        </authorList>
    </citation>
    <scope>NUCLEOTIDE SEQUENCE [LARGE SCALE GENOMIC DNA]</scope>
</reference>
<dbReference type="EMBL" id="OOIL02002808">
    <property type="protein sequence ID" value="VFQ84739.1"/>
    <property type="molecule type" value="Genomic_DNA"/>
</dbReference>
<proteinExistence type="predicted"/>
<dbReference type="Proteomes" id="UP000595140">
    <property type="component" value="Unassembled WGS sequence"/>
</dbReference>
<accession>A0A484M858</accession>
<keyword evidence="2" id="KW-1185">Reference proteome</keyword>
<gene>
    <name evidence="1" type="ORF">CCAM_LOCUS26515</name>
</gene>
<organism evidence="1 2">
    <name type="scientific">Cuscuta campestris</name>
    <dbReference type="NCBI Taxonomy" id="132261"/>
    <lineage>
        <taxon>Eukaryota</taxon>
        <taxon>Viridiplantae</taxon>
        <taxon>Streptophyta</taxon>
        <taxon>Embryophyta</taxon>
        <taxon>Tracheophyta</taxon>
        <taxon>Spermatophyta</taxon>
        <taxon>Magnoliopsida</taxon>
        <taxon>eudicotyledons</taxon>
        <taxon>Gunneridae</taxon>
        <taxon>Pentapetalae</taxon>
        <taxon>asterids</taxon>
        <taxon>lamiids</taxon>
        <taxon>Solanales</taxon>
        <taxon>Convolvulaceae</taxon>
        <taxon>Cuscuteae</taxon>
        <taxon>Cuscuta</taxon>
        <taxon>Cuscuta subgen. Grammica</taxon>
        <taxon>Cuscuta sect. Cleistogrammica</taxon>
    </lineage>
</organism>
<evidence type="ECO:0000313" key="2">
    <source>
        <dbReference type="Proteomes" id="UP000595140"/>
    </source>
</evidence>
<dbReference type="AlphaFoldDB" id="A0A484M858"/>
<sequence>MPRDSNLVSPERILSSSFIASSFSNIHKVLNKIRKDLAITRETNTMVWYLATVSQDASTITGVPLL</sequence>
<evidence type="ECO:0000313" key="1">
    <source>
        <dbReference type="EMBL" id="VFQ84739.1"/>
    </source>
</evidence>
<protein>
    <submittedName>
        <fullName evidence="1">Uncharacterized protein</fullName>
    </submittedName>
</protein>
<name>A0A484M858_9ASTE</name>